<comment type="caution">
    <text evidence="6">The sequence shown here is derived from an EMBL/GenBank/DDBJ whole genome shotgun (WGS) entry which is preliminary data.</text>
</comment>
<evidence type="ECO:0000256" key="1">
    <source>
        <dbReference type="ARBA" id="ARBA00005750"/>
    </source>
</evidence>
<dbReference type="EMBL" id="RYYR01000005">
    <property type="protein sequence ID" value="RUL55184.1"/>
    <property type="molecule type" value="Genomic_DNA"/>
</dbReference>
<comment type="similarity">
    <text evidence="1 5">Belongs to the metallo-dependent hydrolases superfamily. CpsB/CapC family.</text>
</comment>
<reference evidence="6 7" key="1">
    <citation type="submission" date="2018-12" db="EMBL/GenBank/DDBJ databases">
        <title>Lysinibacillus antri sp. nov., isolated from a cave soil.</title>
        <authorList>
            <person name="Narsing Rao M.P."/>
            <person name="Zhang H."/>
            <person name="Dong Z.-Y."/>
            <person name="Niu X.-K."/>
            <person name="Zhang K."/>
            <person name="Fang B.-Z."/>
            <person name="Kang Y.-Q."/>
            <person name="Xiao M."/>
            <person name="Li W.-J."/>
        </authorList>
    </citation>
    <scope>NUCLEOTIDE SEQUENCE [LARGE SCALE GENOMIC DNA]</scope>
    <source>
        <strain evidence="6 7">SYSU K30002</strain>
    </source>
</reference>
<protein>
    <recommendedName>
        <fullName evidence="5">Tyrosine-protein phosphatase</fullName>
        <ecNumber evidence="5">3.1.3.48</ecNumber>
    </recommendedName>
</protein>
<name>A0A3S0P7E4_9BACI</name>
<evidence type="ECO:0000256" key="5">
    <source>
        <dbReference type="PIRNR" id="PIRNR016557"/>
    </source>
</evidence>
<dbReference type="PANTHER" id="PTHR39181">
    <property type="entry name" value="TYROSINE-PROTEIN PHOSPHATASE YWQE"/>
    <property type="match status" value="1"/>
</dbReference>
<evidence type="ECO:0000256" key="3">
    <source>
        <dbReference type="ARBA" id="ARBA00022912"/>
    </source>
</evidence>
<dbReference type="Proteomes" id="UP000287910">
    <property type="component" value="Unassembled WGS sequence"/>
</dbReference>
<gene>
    <name evidence="6" type="ORF">EK386_05510</name>
</gene>
<keyword evidence="3 5" id="KW-0904">Protein phosphatase</keyword>
<dbReference type="Gene3D" id="3.20.20.140">
    <property type="entry name" value="Metal-dependent hydrolases"/>
    <property type="match status" value="1"/>
</dbReference>
<dbReference type="PANTHER" id="PTHR39181:SF1">
    <property type="entry name" value="TYROSINE-PROTEIN PHOSPHATASE YWQE"/>
    <property type="match status" value="1"/>
</dbReference>
<comment type="catalytic activity">
    <reaction evidence="4 5">
        <text>O-phospho-L-tyrosyl-[protein] + H2O = L-tyrosyl-[protein] + phosphate</text>
        <dbReference type="Rhea" id="RHEA:10684"/>
        <dbReference type="Rhea" id="RHEA-COMP:10136"/>
        <dbReference type="Rhea" id="RHEA-COMP:20101"/>
        <dbReference type="ChEBI" id="CHEBI:15377"/>
        <dbReference type="ChEBI" id="CHEBI:43474"/>
        <dbReference type="ChEBI" id="CHEBI:46858"/>
        <dbReference type="ChEBI" id="CHEBI:61978"/>
        <dbReference type="EC" id="3.1.3.48"/>
    </reaction>
</comment>
<dbReference type="InterPro" id="IPR016667">
    <property type="entry name" value="Caps_polysacc_synth_CpsB/CapC"/>
</dbReference>
<evidence type="ECO:0000313" key="6">
    <source>
        <dbReference type="EMBL" id="RUL55184.1"/>
    </source>
</evidence>
<dbReference type="RefSeq" id="WP_126658033.1">
    <property type="nucleotide sequence ID" value="NZ_RYYR01000005.1"/>
</dbReference>
<dbReference type="GO" id="GO:0030145">
    <property type="term" value="F:manganese ion binding"/>
    <property type="evidence" value="ECO:0007669"/>
    <property type="project" value="UniProtKB-UniRule"/>
</dbReference>
<dbReference type="GO" id="GO:0004725">
    <property type="term" value="F:protein tyrosine phosphatase activity"/>
    <property type="evidence" value="ECO:0007669"/>
    <property type="project" value="UniProtKB-UniRule"/>
</dbReference>
<dbReference type="InterPro" id="IPR016195">
    <property type="entry name" value="Pol/histidinol_Pase-like"/>
</dbReference>
<dbReference type="Pfam" id="PF19567">
    <property type="entry name" value="CpsB_CapC"/>
    <property type="match status" value="1"/>
</dbReference>
<proteinExistence type="inferred from homology"/>
<organism evidence="6 7">
    <name type="scientific">Lysinibacillus antri</name>
    <dbReference type="NCBI Taxonomy" id="2498145"/>
    <lineage>
        <taxon>Bacteria</taxon>
        <taxon>Bacillati</taxon>
        <taxon>Bacillota</taxon>
        <taxon>Bacilli</taxon>
        <taxon>Bacillales</taxon>
        <taxon>Bacillaceae</taxon>
        <taxon>Lysinibacillus</taxon>
    </lineage>
</organism>
<dbReference type="EC" id="3.1.3.48" evidence="5"/>
<keyword evidence="2 5" id="KW-0378">Hydrolase</keyword>
<dbReference type="AlphaFoldDB" id="A0A3S0P7E4"/>
<evidence type="ECO:0000256" key="4">
    <source>
        <dbReference type="ARBA" id="ARBA00051722"/>
    </source>
</evidence>
<dbReference type="SUPFAM" id="SSF89550">
    <property type="entry name" value="PHP domain-like"/>
    <property type="match status" value="1"/>
</dbReference>
<evidence type="ECO:0000256" key="2">
    <source>
        <dbReference type="ARBA" id="ARBA00022801"/>
    </source>
</evidence>
<accession>A0A3S0P7E4</accession>
<dbReference type="PIRSF" id="PIRSF016557">
    <property type="entry name" value="Caps_synth_CpsB"/>
    <property type="match status" value="1"/>
</dbReference>
<keyword evidence="7" id="KW-1185">Reference proteome</keyword>
<sequence>MVDIHSHILWNVDDGPTTLNETLGMLEQAVKEGVKGIVATPHFQHPLYSVHKSDVQARMELLQIELDQNHIPLTIFPGHEVRLSHQIVSLYKEQQIHSLANSKYILIELPSNTVPLYTTMVIHQICGEGLVPIIAHPEKNKAIFEKPALLENLIRHGALAQITAGSIAGHYGRSIQKFSLELIEANFIHVYGSDAHNLKNRPFLFEKGLHILEKKKLFEHAAQFLANNESIISNHPITALEPQSIKKRKWW</sequence>
<evidence type="ECO:0000313" key="7">
    <source>
        <dbReference type="Proteomes" id="UP000287910"/>
    </source>
</evidence>